<keyword evidence="1" id="KW-0472">Membrane</keyword>
<organism evidence="3 4">
    <name type="scientific">Dipteronia sinensis</name>
    <dbReference type="NCBI Taxonomy" id="43782"/>
    <lineage>
        <taxon>Eukaryota</taxon>
        <taxon>Viridiplantae</taxon>
        <taxon>Streptophyta</taxon>
        <taxon>Embryophyta</taxon>
        <taxon>Tracheophyta</taxon>
        <taxon>Spermatophyta</taxon>
        <taxon>Magnoliopsida</taxon>
        <taxon>eudicotyledons</taxon>
        <taxon>Gunneridae</taxon>
        <taxon>Pentapetalae</taxon>
        <taxon>rosids</taxon>
        <taxon>malvids</taxon>
        <taxon>Sapindales</taxon>
        <taxon>Sapindaceae</taxon>
        <taxon>Hippocastanoideae</taxon>
        <taxon>Acereae</taxon>
        <taxon>Dipteronia</taxon>
    </lineage>
</organism>
<dbReference type="GO" id="GO:0003676">
    <property type="term" value="F:nucleic acid binding"/>
    <property type="evidence" value="ECO:0007669"/>
    <property type="project" value="InterPro"/>
</dbReference>
<name>A0AAE0EHX6_9ROSI</name>
<evidence type="ECO:0000259" key="2">
    <source>
        <dbReference type="Pfam" id="PF13456"/>
    </source>
</evidence>
<dbReference type="Gene3D" id="3.30.420.10">
    <property type="entry name" value="Ribonuclease H-like superfamily/Ribonuclease H"/>
    <property type="match status" value="1"/>
</dbReference>
<feature type="transmembrane region" description="Helical" evidence="1">
    <location>
        <begin position="209"/>
        <end position="232"/>
    </location>
</feature>
<protein>
    <recommendedName>
        <fullName evidence="2">RNase H type-1 domain-containing protein</fullName>
    </recommendedName>
</protein>
<dbReference type="Proteomes" id="UP001281410">
    <property type="component" value="Unassembled WGS sequence"/>
</dbReference>
<dbReference type="CDD" id="cd06222">
    <property type="entry name" value="RNase_H_like"/>
    <property type="match status" value="1"/>
</dbReference>
<evidence type="ECO:0000313" key="4">
    <source>
        <dbReference type="Proteomes" id="UP001281410"/>
    </source>
</evidence>
<gene>
    <name evidence="3" type="ORF">Dsin_000892</name>
</gene>
<dbReference type="EMBL" id="JANJYJ010000001">
    <property type="protein sequence ID" value="KAK3229011.1"/>
    <property type="molecule type" value="Genomic_DNA"/>
</dbReference>
<dbReference type="InterPro" id="IPR036397">
    <property type="entry name" value="RNaseH_sf"/>
</dbReference>
<evidence type="ECO:0000256" key="1">
    <source>
        <dbReference type="SAM" id="Phobius"/>
    </source>
</evidence>
<reference evidence="3" key="1">
    <citation type="journal article" date="2023" name="Plant J.">
        <title>Genome sequences and population genomics provide insights into the demographic history, inbreeding, and mutation load of two 'living fossil' tree species of Dipteronia.</title>
        <authorList>
            <person name="Feng Y."/>
            <person name="Comes H.P."/>
            <person name="Chen J."/>
            <person name="Zhu S."/>
            <person name="Lu R."/>
            <person name="Zhang X."/>
            <person name="Li P."/>
            <person name="Qiu J."/>
            <person name="Olsen K.M."/>
            <person name="Qiu Y."/>
        </authorList>
    </citation>
    <scope>NUCLEOTIDE SEQUENCE</scope>
    <source>
        <strain evidence="3">NBL</strain>
    </source>
</reference>
<keyword evidence="1" id="KW-1133">Transmembrane helix</keyword>
<dbReference type="GO" id="GO:0004523">
    <property type="term" value="F:RNA-DNA hybrid ribonuclease activity"/>
    <property type="evidence" value="ECO:0007669"/>
    <property type="project" value="InterPro"/>
</dbReference>
<dbReference type="InterPro" id="IPR012337">
    <property type="entry name" value="RNaseH-like_sf"/>
</dbReference>
<dbReference type="AlphaFoldDB" id="A0AAE0EHX6"/>
<comment type="caution">
    <text evidence="3">The sequence shown here is derived from an EMBL/GenBank/DDBJ whole genome shotgun (WGS) entry which is preliminary data.</text>
</comment>
<feature type="domain" description="RNase H type-1" evidence="2">
    <location>
        <begin position="54"/>
        <end position="179"/>
    </location>
</feature>
<dbReference type="PANTHER" id="PTHR47723:SF22">
    <property type="entry name" value="RNASE H TYPE-1 DOMAIN-CONTAINING PROTEIN"/>
    <property type="match status" value="1"/>
</dbReference>
<dbReference type="InterPro" id="IPR053151">
    <property type="entry name" value="RNase_H-like"/>
</dbReference>
<keyword evidence="1" id="KW-0812">Transmembrane</keyword>
<accession>A0AAE0EHX6</accession>
<dbReference type="PANTHER" id="PTHR47723">
    <property type="entry name" value="OS05G0353850 PROTEIN"/>
    <property type="match status" value="1"/>
</dbReference>
<keyword evidence="4" id="KW-1185">Reference proteome</keyword>
<dbReference type="SUPFAM" id="SSF53098">
    <property type="entry name" value="Ribonuclease H-like"/>
    <property type="match status" value="1"/>
</dbReference>
<sequence>MLVHLGIQELCGLQSGGHRHWYGVRNGDMEGGLVVQILRSGVLDVSIDLDVESVDGSSRGNPGLTSIGGIIRNHDGVTICMFSSFLGDIISSSFAEVLAILKAYKLCEEESCPVVSRIIIESYSKSVVSWVSGDAGVGNGKMMDIILDIREIFTRNASKIQVQFALRSGNVSADLLAKSGALSGLVQMVWGGGGLPGPPFLSGFLSSCLFSFCGFLVVFAQLLFWCFCCAIVV</sequence>
<proteinExistence type="predicted"/>
<evidence type="ECO:0000313" key="3">
    <source>
        <dbReference type="EMBL" id="KAK3229011.1"/>
    </source>
</evidence>
<dbReference type="InterPro" id="IPR044730">
    <property type="entry name" value="RNase_H-like_dom_plant"/>
</dbReference>
<dbReference type="Pfam" id="PF13456">
    <property type="entry name" value="RVT_3"/>
    <property type="match status" value="1"/>
</dbReference>
<dbReference type="InterPro" id="IPR002156">
    <property type="entry name" value="RNaseH_domain"/>
</dbReference>